<comment type="caution">
    <text evidence="1">The sequence shown here is derived from an EMBL/GenBank/DDBJ whole genome shotgun (WGS) entry which is preliminary data.</text>
</comment>
<keyword evidence="2" id="KW-1185">Reference proteome</keyword>
<name>A0A2S6GRN3_9PSEU</name>
<organism evidence="1 2">
    <name type="scientific">Actinokineospora auranticolor</name>
    <dbReference type="NCBI Taxonomy" id="155976"/>
    <lineage>
        <taxon>Bacteria</taxon>
        <taxon>Bacillati</taxon>
        <taxon>Actinomycetota</taxon>
        <taxon>Actinomycetes</taxon>
        <taxon>Pseudonocardiales</taxon>
        <taxon>Pseudonocardiaceae</taxon>
        <taxon>Actinokineospora</taxon>
    </lineage>
</organism>
<accession>A0A2S6GRN3</accession>
<evidence type="ECO:0000313" key="2">
    <source>
        <dbReference type="Proteomes" id="UP000239203"/>
    </source>
</evidence>
<proteinExistence type="predicted"/>
<protein>
    <submittedName>
        <fullName evidence="1">Uncharacterized protein</fullName>
    </submittedName>
</protein>
<dbReference type="RefSeq" id="WP_104479155.1">
    <property type="nucleotide sequence ID" value="NZ_CP154825.1"/>
</dbReference>
<sequence length="809" mass="85912">MSGPGWAVVGKRPGDDADYAVLAASAEPFTHAQLTAILLDAAPGHSPAVDAEGAAALPWVWFVPVRSDDRTHLGVAVRAWSDQVDATSRPIAVTRFLCVPLDGFSGTFTALHHAVDRWRDEPPTRVEPVEPRRGFPWHVAATVAALVVAGPVALVGADRLDLASRLALLDSVAALLPAGALSWLTAACWSDAGFRMVLSCKATAEPGDRVVDVRTGEAVGSLGPAARAYRDLLVGYCEQHGRDAVARYLAGLPDARDRDLGAVRAALAGFDQVKAVLRAAADRTLRPEQVRALDERGMFAALDPRSRLGLLIGYLDVACPEDVRRDATWLAAHWEPGATAHLARVAGVRLRRPEWRAGSVLALADLAAATGSRADFLDALAPGTGSSAFGGHLGRVIEVLVRLGESPEWTDEIARAVNGSPHLAIGLARALVAADGHPGYLLRTLAGQADEPTAWTRISRPFRVATGDTGAAEAEDIRVLHGIDGTVVRELIGLAARTGRTAVRGLMAGVLAYLESAPVDWSEWGVALTKVPLTDPEQQAAADFLLAGADLEPSRSLHAGRRYREALRRRVDSSGLSLGRRTAVVTRVAERLDPGWGAGAEVDDVLDALWHLGGDTAVVAPVVEVVADEARRDGRLLARPSAARWLPLLADDPELAVAILRNRLRGVAERAPVAEVADLVVRLSRAEETAEAVADALARSAWRPLTPQWAELFVVLTSRLHLAGDPRPDRLATALGTALLARWPRSRLDSTADELFGVLLGQAITVVRLVAHLAPVVGEHGVLALHRADLDQVLDAVEPVAARARPPHA</sequence>
<dbReference type="AlphaFoldDB" id="A0A2S6GRN3"/>
<gene>
    <name evidence="1" type="ORF">CLV40_10689</name>
</gene>
<reference evidence="1 2" key="1">
    <citation type="submission" date="2018-02" db="EMBL/GenBank/DDBJ databases">
        <title>Genomic Encyclopedia of Archaeal and Bacterial Type Strains, Phase II (KMG-II): from individual species to whole genera.</title>
        <authorList>
            <person name="Goeker M."/>
        </authorList>
    </citation>
    <scope>NUCLEOTIDE SEQUENCE [LARGE SCALE GENOMIC DNA]</scope>
    <source>
        <strain evidence="1 2">YU 961-1</strain>
    </source>
</reference>
<evidence type="ECO:0000313" key="1">
    <source>
        <dbReference type="EMBL" id="PPK67859.1"/>
    </source>
</evidence>
<dbReference type="EMBL" id="PTIX01000006">
    <property type="protein sequence ID" value="PPK67859.1"/>
    <property type="molecule type" value="Genomic_DNA"/>
</dbReference>
<dbReference type="Proteomes" id="UP000239203">
    <property type="component" value="Unassembled WGS sequence"/>
</dbReference>
<dbReference type="OrthoDB" id="3344388at2"/>